<dbReference type="PROSITE" id="PS51340">
    <property type="entry name" value="MOSC"/>
    <property type="match status" value="1"/>
</dbReference>
<sequence>MNTVTQLYRYPVKGLSPEPLSSAALRPGQGMVGDRRFAIAHGSTAIDAAAPEWLAKKNFLMLAKNPRLAALTTVWDEATTTLTIERDGRKVASANIGSPIGRTRLSDFLTAFLKDEVRGTPKVIDGGDSVVFSDHDEPVVALLNSASLADLERVAGRPLDMRRFRGNVTVSGPAAWDEFNWIGCDISIGSTRLWVKEKIGRCTATSVDLDSGSIDINVPLTLKKGFGHSCFGVYARVIEGGDIRLGDPVVIHGPVER</sequence>
<evidence type="ECO:0000259" key="1">
    <source>
        <dbReference type="PROSITE" id="PS51340"/>
    </source>
</evidence>
<dbReference type="PANTHER" id="PTHR36930:SF1">
    <property type="entry name" value="MOSC DOMAIN-CONTAINING PROTEIN"/>
    <property type="match status" value="1"/>
</dbReference>
<dbReference type="RefSeq" id="WP_184262718.1">
    <property type="nucleotide sequence ID" value="NZ_JACIIX010000004.1"/>
</dbReference>
<dbReference type="EMBL" id="JACIIX010000004">
    <property type="protein sequence ID" value="MBB6209971.1"/>
    <property type="molecule type" value="Genomic_DNA"/>
</dbReference>
<dbReference type="Gene3D" id="2.40.33.20">
    <property type="entry name" value="PK beta-barrel domain-like"/>
    <property type="match status" value="1"/>
</dbReference>
<dbReference type="InterPro" id="IPR052716">
    <property type="entry name" value="MOSC_domain"/>
</dbReference>
<dbReference type="GO" id="GO:0030151">
    <property type="term" value="F:molybdenum ion binding"/>
    <property type="evidence" value="ECO:0007669"/>
    <property type="project" value="InterPro"/>
</dbReference>
<dbReference type="PANTHER" id="PTHR36930">
    <property type="entry name" value="METAL-SULFUR CLUSTER BIOSYNTHESIS PROTEINS YUAD-RELATED"/>
    <property type="match status" value="1"/>
</dbReference>
<dbReference type="GO" id="GO:0030170">
    <property type="term" value="F:pyridoxal phosphate binding"/>
    <property type="evidence" value="ECO:0007669"/>
    <property type="project" value="InterPro"/>
</dbReference>
<organism evidence="2 3">
    <name type="scientific">Novispirillum itersonii</name>
    <name type="common">Aquaspirillum itersonii</name>
    <dbReference type="NCBI Taxonomy" id="189"/>
    <lineage>
        <taxon>Bacteria</taxon>
        <taxon>Pseudomonadati</taxon>
        <taxon>Pseudomonadota</taxon>
        <taxon>Alphaproteobacteria</taxon>
        <taxon>Rhodospirillales</taxon>
        <taxon>Novispirillaceae</taxon>
        <taxon>Novispirillum</taxon>
    </lineage>
</organism>
<feature type="domain" description="MOSC" evidence="1">
    <location>
        <begin position="111"/>
        <end position="252"/>
    </location>
</feature>
<keyword evidence="3" id="KW-1185">Reference proteome</keyword>
<evidence type="ECO:0000313" key="2">
    <source>
        <dbReference type="EMBL" id="MBB6209971.1"/>
    </source>
</evidence>
<dbReference type="SUPFAM" id="SSF50800">
    <property type="entry name" value="PK beta-barrel domain-like"/>
    <property type="match status" value="1"/>
</dbReference>
<dbReference type="InterPro" id="IPR011037">
    <property type="entry name" value="Pyrv_Knase-like_insert_dom_sf"/>
</dbReference>
<dbReference type="Pfam" id="PF03476">
    <property type="entry name" value="MOSC_N"/>
    <property type="match status" value="1"/>
</dbReference>
<name>A0A7X0DLG8_NOVIT</name>
<dbReference type="InterPro" id="IPR005302">
    <property type="entry name" value="MoCF_Sase_C"/>
</dbReference>
<reference evidence="2 3" key="1">
    <citation type="submission" date="2020-08" db="EMBL/GenBank/DDBJ databases">
        <title>Genomic Encyclopedia of Type Strains, Phase IV (KMG-IV): sequencing the most valuable type-strain genomes for metagenomic binning, comparative biology and taxonomic classification.</title>
        <authorList>
            <person name="Goeker M."/>
        </authorList>
    </citation>
    <scope>NUCLEOTIDE SEQUENCE [LARGE SCALE GENOMIC DNA]</scope>
    <source>
        <strain evidence="2 3">DSM 11590</strain>
    </source>
</reference>
<gene>
    <name evidence="2" type="ORF">FHS48_001381</name>
</gene>
<accession>A0A7X0DLG8</accession>
<comment type="caution">
    <text evidence="2">The sequence shown here is derived from an EMBL/GenBank/DDBJ whole genome shotgun (WGS) entry which is preliminary data.</text>
</comment>
<protein>
    <recommendedName>
        <fullName evidence="1">MOSC domain-containing protein</fullName>
    </recommendedName>
</protein>
<dbReference type="GO" id="GO:0003824">
    <property type="term" value="F:catalytic activity"/>
    <property type="evidence" value="ECO:0007669"/>
    <property type="project" value="InterPro"/>
</dbReference>
<dbReference type="Pfam" id="PF03473">
    <property type="entry name" value="MOSC"/>
    <property type="match status" value="1"/>
</dbReference>
<dbReference type="AlphaFoldDB" id="A0A7X0DLG8"/>
<proteinExistence type="predicted"/>
<dbReference type="InterPro" id="IPR005303">
    <property type="entry name" value="MOCOS_middle"/>
</dbReference>
<evidence type="ECO:0000313" key="3">
    <source>
        <dbReference type="Proteomes" id="UP000544872"/>
    </source>
</evidence>
<dbReference type="Proteomes" id="UP000544872">
    <property type="component" value="Unassembled WGS sequence"/>
</dbReference>